<accession>A0A5B9PHS6</accession>
<dbReference type="EMBL" id="CP042912">
    <property type="protein sequence ID" value="QEG25159.1"/>
    <property type="molecule type" value="Genomic_DNA"/>
</dbReference>
<dbReference type="Proteomes" id="UP000322214">
    <property type="component" value="Chromosome"/>
</dbReference>
<name>A0A5B9PHS6_9BACT</name>
<keyword evidence="3" id="KW-1185">Reference proteome</keyword>
<gene>
    <name evidence="2" type="ORF">MFFC18_50830</name>
</gene>
<evidence type="ECO:0000313" key="2">
    <source>
        <dbReference type="EMBL" id="QEG25159.1"/>
    </source>
</evidence>
<feature type="coiled-coil region" evidence="1">
    <location>
        <begin position="209"/>
        <end position="236"/>
    </location>
</feature>
<protein>
    <submittedName>
        <fullName evidence="2">Uncharacterized protein</fullName>
    </submittedName>
</protein>
<evidence type="ECO:0000313" key="3">
    <source>
        <dbReference type="Proteomes" id="UP000322214"/>
    </source>
</evidence>
<dbReference type="KEGG" id="mff:MFFC18_50830"/>
<proteinExistence type="predicted"/>
<dbReference type="AlphaFoldDB" id="A0A5B9PHS6"/>
<sequence>MNASEISSMCDSHEFFDASLERLAEELKTEIVVAKQLRGLHPLVERRREEFGIGSSDFSKWSSRFRDLPGLNISVGKPLQRRSLLIMDAVVKTAESLGFEFGTAKDAWRKGLYANGFGFSVQFKLRESAKRKLRPPTEDEKRDMKKYSWMRGPKYEMISTGKLLLELDGPLGTACYSVKDGQKVKVEDNINRLFMFLIIEIDRIRKIWAARESEKREAERRRLQLAEEKAAREMIEEKERALFAEAMQWQQCKTLRLYIEAVQNDDEFPFSPDAKEWVAWALSVANKYDPTKCEPGGHISNATHADCSQTKS</sequence>
<reference evidence="2 3" key="1">
    <citation type="submission" date="2019-08" db="EMBL/GenBank/DDBJ databases">
        <title>Deep-cultivation of Planctomycetes and their phenomic and genomic characterization uncovers novel biology.</title>
        <authorList>
            <person name="Wiegand S."/>
            <person name="Jogler M."/>
            <person name="Boedeker C."/>
            <person name="Pinto D."/>
            <person name="Vollmers J."/>
            <person name="Rivas-Marin E."/>
            <person name="Kohn T."/>
            <person name="Peeters S.H."/>
            <person name="Heuer A."/>
            <person name="Rast P."/>
            <person name="Oberbeckmann S."/>
            <person name="Bunk B."/>
            <person name="Jeske O."/>
            <person name="Meyerdierks A."/>
            <person name="Storesund J.E."/>
            <person name="Kallscheuer N."/>
            <person name="Luecker S."/>
            <person name="Lage O.M."/>
            <person name="Pohl T."/>
            <person name="Merkel B.J."/>
            <person name="Hornburger P."/>
            <person name="Mueller R.-W."/>
            <person name="Bruemmer F."/>
            <person name="Labrenz M."/>
            <person name="Spormann A.M."/>
            <person name="Op den Camp H."/>
            <person name="Overmann J."/>
            <person name="Amann R."/>
            <person name="Jetten M.S.M."/>
            <person name="Mascher T."/>
            <person name="Medema M.H."/>
            <person name="Devos D.P."/>
            <person name="Kaster A.-K."/>
            <person name="Ovreas L."/>
            <person name="Rohde M."/>
            <person name="Galperin M.Y."/>
            <person name="Jogler C."/>
        </authorList>
    </citation>
    <scope>NUCLEOTIDE SEQUENCE [LARGE SCALE GENOMIC DNA]</scope>
    <source>
        <strain evidence="2 3">FC18</strain>
    </source>
</reference>
<dbReference type="STRING" id="980251.GCA_001642875_03880"/>
<keyword evidence="1" id="KW-0175">Coiled coil</keyword>
<evidence type="ECO:0000256" key="1">
    <source>
        <dbReference type="SAM" id="Coils"/>
    </source>
</evidence>
<organism evidence="2 3">
    <name type="scientific">Mariniblastus fucicola</name>
    <dbReference type="NCBI Taxonomy" id="980251"/>
    <lineage>
        <taxon>Bacteria</taxon>
        <taxon>Pseudomonadati</taxon>
        <taxon>Planctomycetota</taxon>
        <taxon>Planctomycetia</taxon>
        <taxon>Pirellulales</taxon>
        <taxon>Pirellulaceae</taxon>
        <taxon>Mariniblastus</taxon>
    </lineage>
</organism>